<keyword evidence="7" id="KW-1185">Reference proteome</keyword>
<dbReference type="Pfam" id="PF12848">
    <property type="entry name" value="ABC_tran_Xtn"/>
    <property type="match status" value="1"/>
</dbReference>
<dbReference type="Gene3D" id="3.40.50.300">
    <property type="entry name" value="P-loop containing nucleotide triphosphate hydrolases"/>
    <property type="match status" value="2"/>
</dbReference>
<dbReference type="PANTHER" id="PTHR42855">
    <property type="entry name" value="ABC TRANSPORTER ATP-BINDING SUBUNIT"/>
    <property type="match status" value="1"/>
</dbReference>
<gene>
    <name evidence="6" type="ORF">ACFPU1_10075</name>
</gene>
<dbReference type="Pfam" id="PF16326">
    <property type="entry name" value="ABC_tran_CTD"/>
    <property type="match status" value="1"/>
</dbReference>
<evidence type="ECO:0000256" key="3">
    <source>
        <dbReference type="SAM" id="Coils"/>
    </source>
</evidence>
<dbReference type="InterPro" id="IPR003439">
    <property type="entry name" value="ABC_transporter-like_ATP-bd"/>
</dbReference>
<dbReference type="GO" id="GO:0005524">
    <property type="term" value="F:ATP binding"/>
    <property type="evidence" value="ECO:0007669"/>
    <property type="project" value="UniProtKB-KW"/>
</dbReference>
<organism evidence="6 7">
    <name type="scientific">Thalassorhabdus alkalitolerans</name>
    <dbReference type="NCBI Taxonomy" id="2282697"/>
    <lineage>
        <taxon>Bacteria</taxon>
        <taxon>Bacillati</taxon>
        <taxon>Bacillota</taxon>
        <taxon>Bacilli</taxon>
        <taxon>Bacillales</taxon>
        <taxon>Bacillaceae</taxon>
        <taxon>Thalassorhabdus</taxon>
    </lineage>
</organism>
<evidence type="ECO:0000256" key="4">
    <source>
        <dbReference type="SAM" id="MobiDB-lite"/>
    </source>
</evidence>
<evidence type="ECO:0000313" key="6">
    <source>
        <dbReference type="EMBL" id="MFC5713131.1"/>
    </source>
</evidence>
<keyword evidence="3" id="KW-0175">Coiled coil</keyword>
<dbReference type="PROSITE" id="PS50893">
    <property type="entry name" value="ABC_TRANSPORTER_2"/>
    <property type="match status" value="2"/>
</dbReference>
<evidence type="ECO:0000259" key="5">
    <source>
        <dbReference type="PROSITE" id="PS50893"/>
    </source>
</evidence>
<name>A0ABW0YLW4_9BACI</name>
<dbReference type="InterPro" id="IPR032781">
    <property type="entry name" value="ABC_tran_Xtn"/>
</dbReference>
<dbReference type="CDD" id="cd03221">
    <property type="entry name" value="ABCF_EF-3"/>
    <property type="match status" value="2"/>
</dbReference>
<dbReference type="SMART" id="SM00382">
    <property type="entry name" value="AAA"/>
    <property type="match status" value="2"/>
</dbReference>
<feature type="domain" description="ABC transporter" evidence="5">
    <location>
        <begin position="4"/>
        <end position="255"/>
    </location>
</feature>
<dbReference type="InterPro" id="IPR027417">
    <property type="entry name" value="P-loop_NTPase"/>
</dbReference>
<accession>A0ABW0YLW4</accession>
<feature type="region of interest" description="Disordered" evidence="4">
    <location>
        <begin position="539"/>
        <end position="561"/>
    </location>
</feature>
<dbReference type="InterPro" id="IPR051309">
    <property type="entry name" value="ABCF_ATPase"/>
</dbReference>
<dbReference type="RefSeq" id="WP_385940654.1">
    <property type="nucleotide sequence ID" value="NZ_JBHSOZ010000004.1"/>
</dbReference>
<dbReference type="SUPFAM" id="SSF52540">
    <property type="entry name" value="P-loop containing nucleoside triphosphate hydrolases"/>
    <property type="match status" value="2"/>
</dbReference>
<dbReference type="InterPro" id="IPR003593">
    <property type="entry name" value="AAA+_ATPase"/>
</dbReference>
<reference evidence="7" key="1">
    <citation type="journal article" date="2019" name="Int. J. Syst. Evol. Microbiol.">
        <title>The Global Catalogue of Microorganisms (GCM) 10K type strain sequencing project: providing services to taxonomists for standard genome sequencing and annotation.</title>
        <authorList>
            <consortium name="The Broad Institute Genomics Platform"/>
            <consortium name="The Broad Institute Genome Sequencing Center for Infectious Disease"/>
            <person name="Wu L."/>
            <person name="Ma J."/>
        </authorList>
    </citation>
    <scope>NUCLEOTIDE SEQUENCE [LARGE SCALE GENOMIC DNA]</scope>
    <source>
        <strain evidence="7">CECT 7184</strain>
    </source>
</reference>
<dbReference type="InterPro" id="IPR032524">
    <property type="entry name" value="ABC_tran_C"/>
</dbReference>
<dbReference type="Pfam" id="PF00005">
    <property type="entry name" value="ABC_tran"/>
    <property type="match status" value="2"/>
</dbReference>
<dbReference type="EMBL" id="JBHSOZ010000004">
    <property type="protein sequence ID" value="MFC5713131.1"/>
    <property type="molecule type" value="Genomic_DNA"/>
</dbReference>
<keyword evidence="2 6" id="KW-0067">ATP-binding</keyword>
<evidence type="ECO:0000256" key="1">
    <source>
        <dbReference type="ARBA" id="ARBA00022741"/>
    </source>
</evidence>
<dbReference type="Proteomes" id="UP001596142">
    <property type="component" value="Unassembled WGS sequence"/>
</dbReference>
<sequence length="637" mass="72924">MSVLHVENLYKTYGEKVLFNDISFSIKENERIGLLGVNGTGKSTLLKVIAGIESAERGEMLHANSLQIEYLPQQPELDPELTVLEQIYYGDSVMMKVMREYEKALQKLEHNPEKQSAQELVMSMQQKMDEADAWDANTAAKTVLTKLGISDFDKKVKFLSGGQKKRVAIAKALIQPADLLILDEPTNHLDNMSIEWLEGYLAAYKGSLIVVTHDRYFLNRVTNQIFELENGSLYTYEGNYETYLEKKAEREAATQKSEEKRQNLLRRELAWLQRGAKARTTKQKARKQRVEGLKEQKGPEAIKDVDFSIGSIRLGKQVIEAQDITFSYAADQKPLVKDFSYLVVPGERLGIIGPNGAGKSTLLNILADRTQPQAGKVDFGQTVKIGYYIQEYEEMDENLRLIEYIREVAEVVHTVDGQVITAEQMLERFLFSREMQWTYIRRLSGGERRRLYLLSVLMEEPNVLFLDEPTNDLDTQTLSILEDYLDQFPGVVITVSHDRYFLDRVVDRLLVCKGGSGEIERFQGSYSAYINNQKKEASLQKETKAGAGHAPKQARQSRKKLSYKEQQEWNQIEDKIMELEMKKEELEAEIGEAGSDFDKIQESMKKQAEVEAELEKTIERWTELSLMIEEIESGKQQ</sequence>
<dbReference type="PROSITE" id="PS00211">
    <property type="entry name" value="ABC_TRANSPORTER_1"/>
    <property type="match status" value="1"/>
</dbReference>
<dbReference type="PANTHER" id="PTHR42855:SF1">
    <property type="entry name" value="ABC TRANSPORTER DOMAIN-CONTAINING PROTEIN"/>
    <property type="match status" value="1"/>
</dbReference>
<comment type="caution">
    <text evidence="6">The sequence shown here is derived from an EMBL/GenBank/DDBJ whole genome shotgun (WGS) entry which is preliminary data.</text>
</comment>
<evidence type="ECO:0000256" key="2">
    <source>
        <dbReference type="ARBA" id="ARBA00022840"/>
    </source>
</evidence>
<feature type="coiled-coil region" evidence="3">
    <location>
        <begin position="569"/>
        <end position="620"/>
    </location>
</feature>
<feature type="domain" description="ABC transporter" evidence="5">
    <location>
        <begin position="319"/>
        <end position="539"/>
    </location>
</feature>
<dbReference type="Gene3D" id="1.10.287.380">
    <property type="entry name" value="Valyl-tRNA synthetase, C-terminal domain"/>
    <property type="match status" value="1"/>
</dbReference>
<protein>
    <submittedName>
        <fullName evidence="6">ABC-F family ATP-binding cassette domain-containing protein</fullName>
    </submittedName>
</protein>
<keyword evidence="1" id="KW-0547">Nucleotide-binding</keyword>
<dbReference type="InterPro" id="IPR037118">
    <property type="entry name" value="Val-tRNA_synth_C_sf"/>
</dbReference>
<evidence type="ECO:0000313" key="7">
    <source>
        <dbReference type="Proteomes" id="UP001596142"/>
    </source>
</evidence>
<dbReference type="InterPro" id="IPR017871">
    <property type="entry name" value="ABC_transporter-like_CS"/>
</dbReference>
<proteinExistence type="predicted"/>